<reference evidence="12" key="1">
    <citation type="submission" date="2021-05" db="EMBL/GenBank/DDBJ databases">
        <title>The genome of the haptophyte Pavlova lutheri (Diacronema luteri, Pavlovales) - a model for lipid biosynthesis in eukaryotic algae.</title>
        <authorList>
            <person name="Hulatt C.J."/>
            <person name="Posewitz M.C."/>
        </authorList>
    </citation>
    <scope>NUCLEOTIDE SEQUENCE</scope>
    <source>
        <strain evidence="12">NIVA-4/92</strain>
    </source>
</reference>
<evidence type="ECO:0000256" key="9">
    <source>
        <dbReference type="ARBA" id="ARBA00023212"/>
    </source>
</evidence>
<evidence type="ECO:0000256" key="1">
    <source>
        <dbReference type="ARBA" id="ARBA00004114"/>
    </source>
</evidence>
<dbReference type="AlphaFoldDB" id="A0A8J6CB16"/>
<feature type="region of interest" description="Disordered" evidence="11">
    <location>
        <begin position="174"/>
        <end position="211"/>
    </location>
</feature>
<feature type="compositionally biased region" description="Basic and acidic residues" evidence="11">
    <location>
        <begin position="197"/>
        <end position="211"/>
    </location>
</feature>
<accession>A0A8J6CB16</accession>
<dbReference type="Pfam" id="PF14933">
    <property type="entry name" value="CEP19"/>
    <property type="match status" value="1"/>
</dbReference>
<keyword evidence="9" id="KW-0206">Cytoskeleton</keyword>
<dbReference type="GO" id="GO:0036064">
    <property type="term" value="C:ciliary basal body"/>
    <property type="evidence" value="ECO:0007669"/>
    <property type="project" value="TreeGrafter"/>
</dbReference>
<feature type="compositionally biased region" description="Acidic residues" evidence="11">
    <location>
        <begin position="181"/>
        <end position="196"/>
    </location>
</feature>
<dbReference type="GO" id="GO:0005814">
    <property type="term" value="C:centriole"/>
    <property type="evidence" value="ECO:0007669"/>
    <property type="project" value="UniProtKB-SubCell"/>
</dbReference>
<comment type="caution">
    <text evidence="12">The sequence shown here is derived from an EMBL/GenBank/DDBJ whole genome shotgun (WGS) entry which is preliminary data.</text>
</comment>
<keyword evidence="13" id="KW-1185">Reference proteome</keyword>
<dbReference type="GO" id="GO:0097712">
    <property type="term" value="P:vesicle targeting, trans-Golgi to periciliary membrane compartment"/>
    <property type="evidence" value="ECO:0007669"/>
    <property type="project" value="TreeGrafter"/>
</dbReference>
<evidence type="ECO:0000313" key="13">
    <source>
        <dbReference type="Proteomes" id="UP000751190"/>
    </source>
</evidence>
<evidence type="ECO:0000256" key="5">
    <source>
        <dbReference type="ARBA" id="ARBA00022015"/>
    </source>
</evidence>
<dbReference type="EMBL" id="JAGTXO010000009">
    <property type="protein sequence ID" value="KAG8466089.1"/>
    <property type="molecule type" value="Genomic_DNA"/>
</dbReference>
<organism evidence="12 13">
    <name type="scientific">Diacronema lutheri</name>
    <name type="common">Unicellular marine alga</name>
    <name type="synonym">Monochrysis lutheri</name>
    <dbReference type="NCBI Taxonomy" id="2081491"/>
    <lineage>
        <taxon>Eukaryota</taxon>
        <taxon>Haptista</taxon>
        <taxon>Haptophyta</taxon>
        <taxon>Pavlovophyceae</taxon>
        <taxon>Pavlovales</taxon>
        <taxon>Pavlovaceae</taxon>
        <taxon>Diacronema</taxon>
    </lineage>
</organism>
<evidence type="ECO:0000313" key="12">
    <source>
        <dbReference type="EMBL" id="KAG8466089.1"/>
    </source>
</evidence>
<dbReference type="GO" id="GO:0000922">
    <property type="term" value="C:spindle pole"/>
    <property type="evidence" value="ECO:0007669"/>
    <property type="project" value="TreeGrafter"/>
</dbReference>
<evidence type="ECO:0000256" key="3">
    <source>
        <dbReference type="ARBA" id="ARBA00004186"/>
    </source>
</evidence>
<evidence type="ECO:0000256" key="4">
    <source>
        <dbReference type="ARBA" id="ARBA00009371"/>
    </source>
</evidence>
<proteinExistence type="inferred from homology"/>
<evidence type="ECO:0000256" key="7">
    <source>
        <dbReference type="ARBA" id="ARBA00022794"/>
    </source>
</evidence>
<dbReference type="PANTHER" id="PTHR31539:SF1">
    <property type="entry name" value="CENTROSOMAL PROTEIN OF 19 KDA"/>
    <property type="match status" value="1"/>
</dbReference>
<dbReference type="PANTHER" id="PTHR31539">
    <property type="entry name" value="CENTROSOMAL PROTEIN OF 19K CEP19"/>
    <property type="match status" value="1"/>
</dbReference>
<dbReference type="OMA" id="EDSSNDW"/>
<keyword evidence="7" id="KW-0970">Cilium biogenesis/degradation</keyword>
<comment type="subcellular location">
    <subcellularLocation>
        <location evidence="2">Cytoplasm</location>
        <location evidence="2">Cytoskeleton</location>
        <location evidence="2">Cilium basal body</location>
    </subcellularLocation>
    <subcellularLocation>
        <location evidence="1">Cytoplasm</location>
        <location evidence="1">Cytoskeleton</location>
        <location evidence="1">Microtubule organizing center</location>
        <location evidence="1">Centrosome</location>
        <location evidence="1">Centriole</location>
    </subcellularLocation>
    <subcellularLocation>
        <location evidence="3">Cytoplasm</location>
        <location evidence="3">Cytoskeleton</location>
        <location evidence="3">Spindle</location>
    </subcellularLocation>
</comment>
<protein>
    <recommendedName>
        <fullName evidence="5">Centrosomal protein of 19 kDa</fullName>
    </recommendedName>
</protein>
<dbReference type="Proteomes" id="UP000751190">
    <property type="component" value="Unassembled WGS sequence"/>
</dbReference>
<evidence type="ECO:0000256" key="2">
    <source>
        <dbReference type="ARBA" id="ARBA00004120"/>
    </source>
</evidence>
<keyword evidence="8" id="KW-0969">Cilium</keyword>
<evidence type="ECO:0000256" key="6">
    <source>
        <dbReference type="ARBA" id="ARBA00022490"/>
    </source>
</evidence>
<name>A0A8J6CB16_DIALT</name>
<evidence type="ECO:0000256" key="10">
    <source>
        <dbReference type="ARBA" id="ARBA00023273"/>
    </source>
</evidence>
<sequence>MAGSSVGLTPRKFGLTFSPPSLTVTYTANERKTRRRNIPVRNLSAKSDATAVAAQLATAHADLLSRVQPAQLESLVRRLVEAVAKRDAASAAWSASCEASSASAHPAAGALGTAGAPGAGRPAGGAAVGGSENLNALDDAALAVVKAEMDVGFSASRLRPGDPGYVYDKRVEFAPPHERSEWDDELEDFSSSEEDDLFGKRGKDGSDGLLP</sequence>
<keyword evidence="10" id="KW-0966">Cell projection</keyword>
<evidence type="ECO:0000256" key="11">
    <source>
        <dbReference type="SAM" id="MobiDB-lite"/>
    </source>
</evidence>
<evidence type="ECO:0000256" key="8">
    <source>
        <dbReference type="ARBA" id="ARBA00023069"/>
    </source>
</evidence>
<dbReference type="GO" id="GO:0034454">
    <property type="term" value="P:microtubule anchoring at centrosome"/>
    <property type="evidence" value="ECO:0007669"/>
    <property type="project" value="TreeGrafter"/>
</dbReference>
<dbReference type="InterPro" id="IPR029412">
    <property type="entry name" value="CEP19"/>
</dbReference>
<dbReference type="OrthoDB" id="2163581at2759"/>
<keyword evidence="6" id="KW-0963">Cytoplasm</keyword>
<comment type="similarity">
    <text evidence="4">Belongs to the CEP19 family.</text>
</comment>
<gene>
    <name evidence="12" type="ORF">KFE25_005659</name>
</gene>